<dbReference type="RefSeq" id="WP_338600993.1">
    <property type="nucleotide sequence ID" value="NZ_AP028679.1"/>
</dbReference>
<dbReference type="InterPro" id="IPR043428">
    <property type="entry name" value="LivM-like"/>
</dbReference>
<keyword evidence="3 6" id="KW-0812">Transmembrane</keyword>
<dbReference type="PANTHER" id="PTHR30482:SF17">
    <property type="entry name" value="ABC TRANSPORTER ATP-BINDING PROTEIN"/>
    <property type="match status" value="1"/>
</dbReference>
<feature type="transmembrane region" description="Helical" evidence="6">
    <location>
        <begin position="244"/>
        <end position="267"/>
    </location>
</feature>
<keyword evidence="4 6" id="KW-1133">Transmembrane helix</keyword>
<dbReference type="GO" id="GO:0015658">
    <property type="term" value="F:branched-chain amino acid transmembrane transporter activity"/>
    <property type="evidence" value="ECO:0007669"/>
    <property type="project" value="InterPro"/>
</dbReference>
<name>A0AAU9EMW9_9BACT</name>
<dbReference type="Pfam" id="PF02653">
    <property type="entry name" value="BPD_transp_2"/>
    <property type="match status" value="1"/>
</dbReference>
<feature type="transmembrane region" description="Helical" evidence="6">
    <location>
        <begin position="109"/>
        <end position="129"/>
    </location>
</feature>
<keyword evidence="5 6" id="KW-0472">Membrane</keyword>
<feature type="transmembrane region" description="Helical" evidence="6">
    <location>
        <begin position="157"/>
        <end position="177"/>
    </location>
</feature>
<reference evidence="8" key="1">
    <citation type="journal article" date="2023" name="Arch. Microbiol.">
        <title>Desulfoferula mesophilus gen. nov. sp. nov., a mesophilic sulfate-reducing bacterium isolated from a brackish lake sediment.</title>
        <authorList>
            <person name="Watanabe T."/>
            <person name="Yabe T."/>
            <person name="Tsuji J.M."/>
            <person name="Fukui M."/>
        </authorList>
    </citation>
    <scope>NUCLEOTIDE SEQUENCE [LARGE SCALE GENOMIC DNA]</scope>
    <source>
        <strain evidence="8">12FAK</strain>
    </source>
</reference>
<dbReference type="CDD" id="cd06581">
    <property type="entry name" value="TM_PBP1_LivM_like"/>
    <property type="match status" value="1"/>
</dbReference>
<dbReference type="AlphaFoldDB" id="A0AAU9EMW9"/>
<keyword evidence="8" id="KW-1185">Reference proteome</keyword>
<accession>A0AAU9EMW9</accession>
<protein>
    <submittedName>
        <fullName evidence="7">Branched-chain amino acid ABC transporter permease</fullName>
    </submittedName>
</protein>
<organism evidence="7 8">
    <name type="scientific">Desulfoferula mesophila</name>
    <dbReference type="NCBI Taxonomy" id="3058419"/>
    <lineage>
        <taxon>Bacteria</taxon>
        <taxon>Pseudomonadati</taxon>
        <taxon>Thermodesulfobacteriota</taxon>
        <taxon>Desulfarculia</taxon>
        <taxon>Desulfarculales</taxon>
        <taxon>Desulfarculaceae</taxon>
        <taxon>Desulfoferula</taxon>
    </lineage>
</organism>
<dbReference type="GO" id="GO:0005886">
    <property type="term" value="C:plasma membrane"/>
    <property type="evidence" value="ECO:0007669"/>
    <property type="project" value="UniProtKB-SubCell"/>
</dbReference>
<proteinExistence type="predicted"/>
<dbReference type="PANTHER" id="PTHR30482">
    <property type="entry name" value="HIGH-AFFINITY BRANCHED-CHAIN AMINO ACID TRANSPORT SYSTEM PERMEASE"/>
    <property type="match status" value="1"/>
</dbReference>
<evidence type="ECO:0000256" key="3">
    <source>
        <dbReference type="ARBA" id="ARBA00022692"/>
    </source>
</evidence>
<evidence type="ECO:0000256" key="5">
    <source>
        <dbReference type="ARBA" id="ARBA00023136"/>
    </source>
</evidence>
<dbReference type="Proteomes" id="UP001366166">
    <property type="component" value="Chromosome"/>
</dbReference>
<evidence type="ECO:0000313" key="7">
    <source>
        <dbReference type="EMBL" id="BEQ15904.1"/>
    </source>
</evidence>
<feature type="transmembrane region" description="Helical" evidence="6">
    <location>
        <begin position="9"/>
        <end position="26"/>
    </location>
</feature>
<keyword evidence="2" id="KW-1003">Cell membrane</keyword>
<comment type="subcellular location">
    <subcellularLocation>
        <location evidence="1">Cell membrane</location>
        <topology evidence="1">Multi-pass membrane protein</topology>
    </subcellularLocation>
</comment>
<evidence type="ECO:0000256" key="6">
    <source>
        <dbReference type="SAM" id="Phobius"/>
    </source>
</evidence>
<evidence type="ECO:0000256" key="2">
    <source>
        <dbReference type="ARBA" id="ARBA00022475"/>
    </source>
</evidence>
<evidence type="ECO:0000313" key="8">
    <source>
        <dbReference type="Proteomes" id="UP001366166"/>
    </source>
</evidence>
<gene>
    <name evidence="7" type="ORF">FAK_29700</name>
</gene>
<feature type="transmembrane region" description="Helical" evidence="6">
    <location>
        <begin position="279"/>
        <end position="299"/>
    </location>
</feature>
<evidence type="ECO:0000256" key="4">
    <source>
        <dbReference type="ARBA" id="ARBA00022989"/>
    </source>
</evidence>
<feature type="transmembrane region" description="Helical" evidence="6">
    <location>
        <begin position="205"/>
        <end position="224"/>
    </location>
</feature>
<feature type="transmembrane region" description="Helical" evidence="6">
    <location>
        <begin position="83"/>
        <end position="102"/>
    </location>
</feature>
<dbReference type="EMBL" id="AP028679">
    <property type="protein sequence ID" value="BEQ15904.1"/>
    <property type="molecule type" value="Genomic_DNA"/>
</dbReference>
<evidence type="ECO:0000256" key="1">
    <source>
        <dbReference type="ARBA" id="ARBA00004651"/>
    </source>
</evidence>
<sequence length="310" mass="33413">MQLKARHKTAGIIVGAALLLAAPYLAPYQALATQMLIFAIFAIGFDILFGYTGLLSFGHAAFFGLGAYGTGLSLIHLTSSVPLALGLGILLAVLVAVPMGFLSTQRHGIYFAMVTLAFAQLIYFIAFQWRSLTGGDDGLQGVPRPSLGPVDLSSDLVYYYFVLLMFILALVVGVRVIRSPFGRVLQALRENGDRAMSVGYDPRKYKLISFVISAGFAALAGGLYAMLQNFVPLFSLGLDLSGEIVLMTLVGGMGTIYGPVVGAMAIVYVKDFLSSQTDVWPLIMGLLYVVSVMTFRRGVVKELKERLLKS</sequence>
<dbReference type="KEGG" id="dmp:FAK_29700"/>
<feature type="transmembrane region" description="Helical" evidence="6">
    <location>
        <begin position="32"/>
        <end position="51"/>
    </location>
</feature>
<dbReference type="InterPro" id="IPR001851">
    <property type="entry name" value="ABC_transp_permease"/>
</dbReference>